<dbReference type="RefSeq" id="WP_146601488.1">
    <property type="nucleotide sequence ID" value="NZ_SJPY01000007.1"/>
</dbReference>
<evidence type="ECO:0000313" key="2">
    <source>
        <dbReference type="Proteomes" id="UP000315471"/>
    </source>
</evidence>
<accession>A0A5C6DKV4</accession>
<sequence>MKTSLWDYAVSLEGNSEALSKVARLLGFLIERNFEEVYLEVENREWYLRKIVDSDYVDNLRRNKEGLQAFAERLLVVKYQLRGFCAEYEFDRNCKVASPYDPDLDQWRHWMAVVLEKNQVPHRSSEWQESTKLLVEELTNLRCRHTANLFDVLSEQRVLGVEQELWRMIWKSLSSCPPNTRSSLTSISINTQKTMSKMMTEHLVKCATDLLGLIVWFKWIYWRQARLDAIRNRQTKKVEDCLKWIKSYDKLRKQYDYPDWLSGKGPNGDDWLPSMLQKIDALEAQQRSC</sequence>
<gene>
    <name evidence="1" type="ORF">Q31b_42880</name>
</gene>
<reference evidence="1 2" key="1">
    <citation type="submission" date="2019-02" db="EMBL/GenBank/DDBJ databases">
        <title>Deep-cultivation of Planctomycetes and their phenomic and genomic characterization uncovers novel biology.</title>
        <authorList>
            <person name="Wiegand S."/>
            <person name="Jogler M."/>
            <person name="Boedeker C."/>
            <person name="Pinto D."/>
            <person name="Vollmers J."/>
            <person name="Rivas-Marin E."/>
            <person name="Kohn T."/>
            <person name="Peeters S.H."/>
            <person name="Heuer A."/>
            <person name="Rast P."/>
            <person name="Oberbeckmann S."/>
            <person name="Bunk B."/>
            <person name="Jeske O."/>
            <person name="Meyerdierks A."/>
            <person name="Storesund J.E."/>
            <person name="Kallscheuer N."/>
            <person name="Luecker S."/>
            <person name="Lage O.M."/>
            <person name="Pohl T."/>
            <person name="Merkel B.J."/>
            <person name="Hornburger P."/>
            <person name="Mueller R.-W."/>
            <person name="Bruemmer F."/>
            <person name="Labrenz M."/>
            <person name="Spormann A.M."/>
            <person name="Op Den Camp H."/>
            <person name="Overmann J."/>
            <person name="Amann R."/>
            <person name="Jetten M.S.M."/>
            <person name="Mascher T."/>
            <person name="Medema M.H."/>
            <person name="Devos D.P."/>
            <person name="Kaster A.-K."/>
            <person name="Ovreas L."/>
            <person name="Rohde M."/>
            <person name="Galperin M.Y."/>
            <person name="Jogler C."/>
        </authorList>
    </citation>
    <scope>NUCLEOTIDE SEQUENCE [LARGE SCALE GENOMIC DNA]</scope>
    <source>
        <strain evidence="1 2">Q31b</strain>
    </source>
</reference>
<dbReference type="AlphaFoldDB" id="A0A5C6DKV4"/>
<organism evidence="1 2">
    <name type="scientific">Novipirellula aureliae</name>
    <dbReference type="NCBI Taxonomy" id="2527966"/>
    <lineage>
        <taxon>Bacteria</taxon>
        <taxon>Pseudomonadati</taxon>
        <taxon>Planctomycetota</taxon>
        <taxon>Planctomycetia</taxon>
        <taxon>Pirellulales</taxon>
        <taxon>Pirellulaceae</taxon>
        <taxon>Novipirellula</taxon>
    </lineage>
</organism>
<dbReference type="EMBL" id="SJPY01000007">
    <property type="protein sequence ID" value="TWU37500.1"/>
    <property type="molecule type" value="Genomic_DNA"/>
</dbReference>
<comment type="caution">
    <text evidence="1">The sequence shown here is derived from an EMBL/GenBank/DDBJ whole genome shotgun (WGS) entry which is preliminary data.</text>
</comment>
<protein>
    <submittedName>
        <fullName evidence="1">Uncharacterized protein</fullName>
    </submittedName>
</protein>
<proteinExistence type="predicted"/>
<name>A0A5C6DKV4_9BACT</name>
<keyword evidence="2" id="KW-1185">Reference proteome</keyword>
<evidence type="ECO:0000313" key="1">
    <source>
        <dbReference type="EMBL" id="TWU37500.1"/>
    </source>
</evidence>
<dbReference type="Proteomes" id="UP000315471">
    <property type="component" value="Unassembled WGS sequence"/>
</dbReference>